<dbReference type="GO" id="GO:0071944">
    <property type="term" value="C:cell periphery"/>
    <property type="evidence" value="ECO:0007669"/>
    <property type="project" value="UniProtKB-ARBA"/>
</dbReference>
<feature type="compositionally biased region" description="Low complexity" evidence="5">
    <location>
        <begin position="346"/>
        <end position="356"/>
    </location>
</feature>
<keyword evidence="4 6" id="KW-0472">Membrane</keyword>
<dbReference type="GO" id="GO:0016020">
    <property type="term" value="C:membrane"/>
    <property type="evidence" value="ECO:0007669"/>
    <property type="project" value="UniProtKB-SubCell"/>
</dbReference>
<gene>
    <name evidence="8" type="ORF">FALBO_374</name>
</gene>
<dbReference type="InterPro" id="IPR051694">
    <property type="entry name" value="Immunoregulatory_rcpt-like"/>
</dbReference>
<feature type="transmembrane region" description="Helical" evidence="6">
    <location>
        <begin position="254"/>
        <end position="278"/>
    </location>
</feature>
<feature type="compositionally biased region" description="Polar residues" evidence="5">
    <location>
        <begin position="219"/>
        <end position="228"/>
    </location>
</feature>
<evidence type="ECO:0000313" key="9">
    <source>
        <dbReference type="Proteomes" id="UP000554235"/>
    </source>
</evidence>
<feature type="chain" id="PRO_5034723136" evidence="7">
    <location>
        <begin position="25"/>
        <end position="398"/>
    </location>
</feature>
<dbReference type="CDD" id="cd12087">
    <property type="entry name" value="TM_EGFR-like"/>
    <property type="match status" value="1"/>
</dbReference>
<evidence type="ECO:0000256" key="6">
    <source>
        <dbReference type="SAM" id="Phobius"/>
    </source>
</evidence>
<feature type="compositionally biased region" description="Polar residues" evidence="5">
    <location>
        <begin position="363"/>
        <end position="372"/>
    </location>
</feature>
<evidence type="ECO:0000256" key="4">
    <source>
        <dbReference type="ARBA" id="ARBA00023136"/>
    </source>
</evidence>
<feature type="compositionally biased region" description="Polar residues" evidence="5">
    <location>
        <begin position="335"/>
        <end position="345"/>
    </location>
</feature>
<keyword evidence="7" id="KW-0732">Signal</keyword>
<keyword evidence="2 6" id="KW-0812">Transmembrane</keyword>
<dbReference type="OrthoDB" id="5100468at2759"/>
<accession>A0A8H4PIC2</accession>
<feature type="signal peptide" evidence="7">
    <location>
        <begin position="1"/>
        <end position="24"/>
    </location>
</feature>
<name>A0A8H4PIC2_9HYPO</name>
<organism evidence="8 9">
    <name type="scientific">Fusarium albosuccineum</name>
    <dbReference type="NCBI Taxonomy" id="1237068"/>
    <lineage>
        <taxon>Eukaryota</taxon>
        <taxon>Fungi</taxon>
        <taxon>Dikarya</taxon>
        <taxon>Ascomycota</taxon>
        <taxon>Pezizomycotina</taxon>
        <taxon>Sordariomycetes</taxon>
        <taxon>Hypocreomycetidae</taxon>
        <taxon>Hypocreales</taxon>
        <taxon>Nectriaceae</taxon>
        <taxon>Fusarium</taxon>
        <taxon>Fusarium decemcellulare species complex</taxon>
    </lineage>
</organism>
<evidence type="ECO:0000256" key="7">
    <source>
        <dbReference type="SAM" id="SignalP"/>
    </source>
</evidence>
<dbReference type="PANTHER" id="PTHR15549">
    <property type="entry name" value="PAIRED IMMUNOGLOBULIN-LIKE TYPE 2 RECEPTOR"/>
    <property type="match status" value="1"/>
</dbReference>
<feature type="region of interest" description="Disordered" evidence="5">
    <location>
        <begin position="190"/>
        <end position="252"/>
    </location>
</feature>
<evidence type="ECO:0000256" key="3">
    <source>
        <dbReference type="ARBA" id="ARBA00022989"/>
    </source>
</evidence>
<evidence type="ECO:0000256" key="2">
    <source>
        <dbReference type="ARBA" id="ARBA00022692"/>
    </source>
</evidence>
<evidence type="ECO:0000256" key="5">
    <source>
        <dbReference type="SAM" id="MobiDB-lite"/>
    </source>
</evidence>
<protein>
    <submittedName>
        <fullName evidence="8">Uncharacterized protein</fullName>
    </submittedName>
</protein>
<dbReference type="EMBL" id="JAADYS010000047">
    <property type="protein sequence ID" value="KAF4472721.1"/>
    <property type="molecule type" value="Genomic_DNA"/>
</dbReference>
<comment type="subcellular location">
    <subcellularLocation>
        <location evidence="1">Membrane</location>
        <topology evidence="1">Single-pass membrane protein</topology>
    </subcellularLocation>
</comment>
<dbReference type="PANTHER" id="PTHR15549:SF26">
    <property type="entry name" value="AXIAL BUDDING PATTERN PROTEIN 2-RELATED"/>
    <property type="match status" value="1"/>
</dbReference>
<feature type="compositionally biased region" description="Low complexity" evidence="5">
    <location>
        <begin position="286"/>
        <end position="331"/>
    </location>
</feature>
<keyword evidence="9" id="KW-1185">Reference proteome</keyword>
<dbReference type="Proteomes" id="UP000554235">
    <property type="component" value="Unassembled WGS sequence"/>
</dbReference>
<comment type="caution">
    <text evidence="8">The sequence shown here is derived from an EMBL/GenBank/DDBJ whole genome shotgun (WGS) entry which is preliminary data.</text>
</comment>
<sequence>MGSSMRWLAVAAVATCALLDKTSASDVPPQGPEPTPPARIRALRPLEGVFRRDDGPVTETLDITTAPDTLCGYYTPGTSFSFTCSAGTSCMWENDKYNLAFCGEEDFKTSCIGQADAMDSDKCDDDCRRDPNIQFCTQDLRPYCFTIYFPNGIMKYPCHTARGFSSMNFPDGAENYGTSTLDVTIYAAETTESAESTEESTEEATSTDKSSAKAKGSETDSSGPTVTVVSAPEGDDSDDSDDDNGKHKGKKTNIGAIVGGVLGGLAVIAIVGAIILLVRRRDKQKAQQQAAPQPQPQMQAQSPAQGQMPYPMMAQQNQQQMPYQQGWQQTPPHGWQQSPSPQDYHQTPSPQGFQQSPSPPTFHQSPSQTSSAPVMVEAPDSNTAAVYEMAQPDKGILK</sequence>
<dbReference type="AlphaFoldDB" id="A0A8H4PIC2"/>
<proteinExistence type="predicted"/>
<feature type="compositionally biased region" description="Acidic residues" evidence="5">
    <location>
        <begin position="233"/>
        <end position="242"/>
    </location>
</feature>
<evidence type="ECO:0000256" key="1">
    <source>
        <dbReference type="ARBA" id="ARBA00004167"/>
    </source>
</evidence>
<evidence type="ECO:0000313" key="8">
    <source>
        <dbReference type="EMBL" id="KAF4472721.1"/>
    </source>
</evidence>
<keyword evidence="3 6" id="KW-1133">Transmembrane helix</keyword>
<reference evidence="8 9" key="1">
    <citation type="submission" date="2020-01" db="EMBL/GenBank/DDBJ databases">
        <title>Identification and distribution of gene clusters putatively required for synthesis of sphingolipid metabolism inhibitors in phylogenetically diverse species of the filamentous fungus Fusarium.</title>
        <authorList>
            <person name="Kim H.-S."/>
            <person name="Busman M."/>
            <person name="Brown D.W."/>
            <person name="Divon H."/>
            <person name="Uhlig S."/>
            <person name="Proctor R.H."/>
        </authorList>
    </citation>
    <scope>NUCLEOTIDE SEQUENCE [LARGE SCALE GENOMIC DNA]</scope>
    <source>
        <strain evidence="8 9">NRRL 20459</strain>
    </source>
</reference>
<feature type="region of interest" description="Disordered" evidence="5">
    <location>
        <begin position="286"/>
        <end position="398"/>
    </location>
</feature>